<dbReference type="EMBL" id="QXRZ01000004">
    <property type="protein sequence ID" value="RIL42924.1"/>
    <property type="molecule type" value="Genomic_DNA"/>
</dbReference>
<gene>
    <name evidence="1" type="ORF">BUZ01_08695</name>
</gene>
<dbReference type="InterPro" id="IPR009812">
    <property type="entry name" value="DUF1381"/>
</dbReference>
<name>A0A418HPD1_STAGA</name>
<dbReference type="AlphaFoldDB" id="A0A418HPD1"/>
<proteinExistence type="predicted"/>
<accession>A0A418HPD1</accession>
<organism evidence="1 2">
    <name type="scientific">Staphylococcus gallinarum</name>
    <dbReference type="NCBI Taxonomy" id="1293"/>
    <lineage>
        <taxon>Bacteria</taxon>
        <taxon>Bacillati</taxon>
        <taxon>Bacillota</taxon>
        <taxon>Bacilli</taxon>
        <taxon>Bacillales</taxon>
        <taxon>Staphylococcaceae</taxon>
        <taxon>Staphylococcus</taxon>
    </lineage>
</organism>
<dbReference type="RefSeq" id="WP_107591347.1">
    <property type="nucleotide sequence ID" value="NZ_JBOIIA010000011.1"/>
</dbReference>
<dbReference type="Proteomes" id="UP000283576">
    <property type="component" value="Unassembled WGS sequence"/>
</dbReference>
<sequence length="97" mass="11071">MTQYLITTFTDSIGHTHAHVTKAKENQTFTVVEAESKEEAEEMAKKPKYIKLDFSRETCPMCNSGKVEKDWVMKYCYIFTCFDCGLSKAVVDKKAGE</sequence>
<protein>
    <submittedName>
        <fullName evidence="1">DUF1381 domain-containing protein</fullName>
    </submittedName>
</protein>
<dbReference type="Pfam" id="PF07129">
    <property type="entry name" value="DUF1381"/>
    <property type="match status" value="1"/>
</dbReference>
<evidence type="ECO:0000313" key="1">
    <source>
        <dbReference type="EMBL" id="RIL42924.1"/>
    </source>
</evidence>
<reference evidence="1 2" key="1">
    <citation type="journal article" date="2016" name="Front. Microbiol.">
        <title>Comprehensive Phylogenetic Analysis of Bovine Non-aureus Staphylococci Species Based on Whole-Genome Sequencing.</title>
        <authorList>
            <person name="Naushad S."/>
            <person name="Barkema H.W."/>
            <person name="Luby C."/>
            <person name="Condas L.A."/>
            <person name="Nobrega D.B."/>
            <person name="Carson D.A."/>
            <person name="De Buck J."/>
        </authorList>
    </citation>
    <scope>NUCLEOTIDE SEQUENCE [LARGE SCALE GENOMIC DNA]</scope>
    <source>
        <strain evidence="1 2">SNUC 1388</strain>
    </source>
</reference>
<comment type="caution">
    <text evidence="1">The sequence shown here is derived from an EMBL/GenBank/DDBJ whole genome shotgun (WGS) entry which is preliminary data.</text>
</comment>
<evidence type="ECO:0000313" key="2">
    <source>
        <dbReference type="Proteomes" id="UP000283576"/>
    </source>
</evidence>